<keyword evidence="1" id="KW-1133">Transmembrane helix</keyword>
<reference evidence="3" key="1">
    <citation type="submission" date="2021-12" db="EMBL/GenBank/DDBJ databases">
        <authorList>
            <person name="King R."/>
        </authorList>
    </citation>
    <scope>NUCLEOTIDE SEQUENCE</scope>
</reference>
<proteinExistence type="predicted"/>
<dbReference type="AlphaFoldDB" id="A0A9P0A4C2"/>
<organism evidence="3 4">
    <name type="scientific">Bemisia tabaci</name>
    <name type="common">Sweetpotato whitefly</name>
    <name type="synonym">Aleurodes tabaci</name>
    <dbReference type="NCBI Taxonomy" id="7038"/>
    <lineage>
        <taxon>Eukaryota</taxon>
        <taxon>Metazoa</taxon>
        <taxon>Ecdysozoa</taxon>
        <taxon>Arthropoda</taxon>
        <taxon>Hexapoda</taxon>
        <taxon>Insecta</taxon>
        <taxon>Pterygota</taxon>
        <taxon>Neoptera</taxon>
        <taxon>Paraneoptera</taxon>
        <taxon>Hemiptera</taxon>
        <taxon>Sternorrhyncha</taxon>
        <taxon>Aleyrodoidea</taxon>
        <taxon>Aleyrodidae</taxon>
        <taxon>Aleyrodinae</taxon>
        <taxon>Bemisia</taxon>
    </lineage>
</organism>
<dbReference type="InterPro" id="IPR025209">
    <property type="entry name" value="DUF4209"/>
</dbReference>
<keyword evidence="1" id="KW-0812">Transmembrane</keyword>
<feature type="domain" description="DUF4209" evidence="2">
    <location>
        <begin position="137"/>
        <end position="217"/>
    </location>
</feature>
<accession>A0A9P0A4C2</accession>
<feature type="transmembrane region" description="Helical" evidence="1">
    <location>
        <begin position="561"/>
        <end position="588"/>
    </location>
</feature>
<protein>
    <recommendedName>
        <fullName evidence="2">DUF4209 domain-containing protein</fullName>
    </recommendedName>
</protein>
<dbReference type="EMBL" id="OU963864">
    <property type="protein sequence ID" value="CAH0386124.1"/>
    <property type="molecule type" value="Genomic_DNA"/>
</dbReference>
<sequence>MLATHIDTYLSPYMQNLLVNLSQNAEKNDKRKLILLNDLTLDWTAIAEVTGDVLLDINILQQPTSYFERALTLVWPVYHQIHSEFQEADCSRQGALLSRLHWTKQSDNIIRLHEQYSTSKSNTTKMTLLLLLTSVLERSLGNVLAASDFQVPFLLRDLLQTEYLKSFLGAVPSTFIQLLVGTPRSLNLRNVLWHGFIHPTEISDSLVTVLIVVLASIEALLNSKRFTVNHRKCFDLSKFDSVLEEDSDRLFQTSVLQNLVDTTNIIPPKFKLSWIDALRLCDDLRYGECCLVLLPQIELLLRCAFCTVNNLPSRLLTAEAETLYTTLDQILIPKLTDNEENKLYSVLSADVITMLNDLLTFPNGPRLRDKLSHGEVRVEDISNHLCHHFIDVLVHVFMKLQDFSSQDILQICSVQHSNSVDQGLYYPKFHLISVVKRSIDKSVSTIKSWESSLSPEKLNVKCLSFGVEQNLNSYLLAVERSRYSEETIQPSFQLLDDFLKSRVLSHHCSILKKFESLKYLMQIADNLLGIQLNVQESLEEKHASLREFELRERGRKTFEKILQILPVLRQCLFAILYLIICNFIAAVLGQDTLNPLRDIKDVLSAVQKMYHFTNRKVNRWLENVRILQTMIIPVLKRSITENVPFEAFFR</sequence>
<dbReference type="Proteomes" id="UP001152759">
    <property type="component" value="Chromosome 3"/>
</dbReference>
<name>A0A9P0A4C2_BEMTA</name>
<gene>
    <name evidence="3" type="ORF">BEMITA_LOCUS5283</name>
</gene>
<evidence type="ECO:0000256" key="1">
    <source>
        <dbReference type="SAM" id="Phobius"/>
    </source>
</evidence>
<keyword evidence="1" id="KW-0472">Membrane</keyword>
<dbReference type="PANTHER" id="PTHR31701">
    <property type="entry name" value="ENDOPLASMIC RETICULUM MEMBRANE-ASSOCIATED RNA DEGRADATION PROTEIN"/>
    <property type="match status" value="1"/>
</dbReference>
<dbReference type="InterPro" id="IPR039635">
    <property type="entry name" value="ERMARD"/>
</dbReference>
<keyword evidence="4" id="KW-1185">Reference proteome</keyword>
<evidence type="ECO:0000313" key="4">
    <source>
        <dbReference type="Proteomes" id="UP001152759"/>
    </source>
</evidence>
<dbReference type="Pfam" id="PF13910">
    <property type="entry name" value="DUF4209"/>
    <property type="match status" value="1"/>
</dbReference>
<evidence type="ECO:0000313" key="3">
    <source>
        <dbReference type="EMBL" id="CAH0386124.1"/>
    </source>
</evidence>
<evidence type="ECO:0000259" key="2">
    <source>
        <dbReference type="Pfam" id="PF13910"/>
    </source>
</evidence>
<dbReference type="PANTHER" id="PTHR31701:SF2">
    <property type="entry name" value="ENDOPLASMIC RETICULUM MEMBRANE-ASSOCIATED RNA DEGRADATION PROTEIN"/>
    <property type="match status" value="1"/>
</dbReference>